<dbReference type="OrthoDB" id="9763107at2"/>
<evidence type="ECO:0000256" key="8">
    <source>
        <dbReference type="ARBA" id="ARBA00022898"/>
    </source>
</evidence>
<dbReference type="EMBL" id="FUYE01000018">
    <property type="protein sequence ID" value="SKB05480.1"/>
    <property type="molecule type" value="Genomic_DNA"/>
</dbReference>
<organism evidence="15 16">
    <name type="scientific">Prosthecobacter debontii</name>
    <dbReference type="NCBI Taxonomy" id="48467"/>
    <lineage>
        <taxon>Bacteria</taxon>
        <taxon>Pseudomonadati</taxon>
        <taxon>Verrucomicrobiota</taxon>
        <taxon>Verrucomicrobiia</taxon>
        <taxon>Verrucomicrobiales</taxon>
        <taxon>Verrucomicrobiaceae</taxon>
        <taxon>Prosthecobacter</taxon>
    </lineage>
</organism>
<reference evidence="16" key="1">
    <citation type="submission" date="2017-02" db="EMBL/GenBank/DDBJ databases">
        <authorList>
            <person name="Varghese N."/>
            <person name="Submissions S."/>
        </authorList>
    </citation>
    <scope>NUCLEOTIDE SEQUENCE [LARGE SCALE GENOMIC DNA]</scope>
    <source>
        <strain evidence="16">ATCC 700200</strain>
    </source>
</reference>
<evidence type="ECO:0000256" key="4">
    <source>
        <dbReference type="ARBA" id="ARBA00013028"/>
    </source>
</evidence>
<dbReference type="InterPro" id="IPR037158">
    <property type="entry name" value="Thr_synth_N_sf"/>
</dbReference>
<dbReference type="EC" id="4.2.3.1" evidence="4 11"/>
<protein>
    <recommendedName>
        <fullName evidence="5 11">Threonine synthase</fullName>
        <ecNumber evidence="4 11">4.2.3.1</ecNumber>
    </recommendedName>
</protein>
<name>A0A1T4YUQ6_9BACT</name>
<dbReference type="Pfam" id="PF00291">
    <property type="entry name" value="PALP"/>
    <property type="match status" value="1"/>
</dbReference>
<dbReference type="PANTHER" id="PTHR42690:SF1">
    <property type="entry name" value="THREONINE SYNTHASE-LIKE 2"/>
    <property type="match status" value="1"/>
</dbReference>
<dbReference type="Proteomes" id="UP000190774">
    <property type="component" value="Unassembled WGS sequence"/>
</dbReference>
<keyword evidence="6" id="KW-0028">Amino-acid biosynthesis</keyword>
<dbReference type="AlphaFoldDB" id="A0A1T4YUQ6"/>
<evidence type="ECO:0000256" key="11">
    <source>
        <dbReference type="NCBIfam" id="TIGR00260"/>
    </source>
</evidence>
<dbReference type="Pfam" id="PF14821">
    <property type="entry name" value="Thr_synth_N"/>
    <property type="match status" value="1"/>
</dbReference>
<feature type="domain" description="Tryptophan synthase beta chain-like PALP" evidence="13">
    <location>
        <begin position="92"/>
        <end position="388"/>
    </location>
</feature>
<dbReference type="CDD" id="cd01560">
    <property type="entry name" value="Thr-synth_2"/>
    <property type="match status" value="1"/>
</dbReference>
<keyword evidence="8 12" id="KW-0663">Pyridoxal phosphate</keyword>
<dbReference type="InterPro" id="IPR036052">
    <property type="entry name" value="TrpB-like_PALP_sf"/>
</dbReference>
<evidence type="ECO:0000256" key="9">
    <source>
        <dbReference type="ARBA" id="ARBA00023239"/>
    </source>
</evidence>
<evidence type="ECO:0000259" key="13">
    <source>
        <dbReference type="Pfam" id="PF00291"/>
    </source>
</evidence>
<dbReference type="SUPFAM" id="SSF53686">
    <property type="entry name" value="Tryptophan synthase beta subunit-like PLP-dependent enzymes"/>
    <property type="match status" value="1"/>
</dbReference>
<keyword evidence="7" id="KW-0791">Threonine biosynthesis</keyword>
<dbReference type="Pfam" id="PF24857">
    <property type="entry name" value="THR4_C"/>
    <property type="match status" value="1"/>
</dbReference>
<evidence type="ECO:0000313" key="16">
    <source>
        <dbReference type="Proteomes" id="UP000190774"/>
    </source>
</evidence>
<dbReference type="GO" id="GO:0009088">
    <property type="term" value="P:threonine biosynthetic process"/>
    <property type="evidence" value="ECO:0007669"/>
    <property type="project" value="UniProtKB-UniRule"/>
</dbReference>
<evidence type="ECO:0000256" key="1">
    <source>
        <dbReference type="ARBA" id="ARBA00001933"/>
    </source>
</evidence>
<proteinExistence type="inferred from homology"/>
<sequence length="453" mass="49800">MFYISTRGQTRPHTFSEAVEAGLATDGGLFLPEKLPDIAGKLAGWASLSYAELAAEFFQLFAPEIPAEEWRALTQEAYSKFDSPDVAPLKKLSDQIHVLELWHGPTLAFKDFALQLLGLLYKRQVKLKGKKLAVLGATSGDTGSAAIHGCMGQDGIDIFILYPNGRVAPLQERQMACTGASNVYAIPMPGTFDDAQGVVKECFGDPAFVSAVNLSAVNSINIARVLAQCVYYIWAWLKLPAEARATVEFVVPTGNFGNVLAGWLAQQMGLPCGGFRVATNQNDILYRFFESGEYKQGEVRPSYAPSMDIQAASNFERYLYFLLGKDQEQVRQVMLRMKQGERVTLPKPKSSFRATRMDDAMIADTIAQVWRDYSYVVDPHTACAFTGLAEDRVSVVLSTASPAKFPEVVQEATGTEPLHPTLEALKDKALQTYPLESSPEPLKAFIREKVSGK</sequence>
<dbReference type="GO" id="GO:0004795">
    <property type="term" value="F:threonine synthase activity"/>
    <property type="evidence" value="ECO:0007669"/>
    <property type="project" value="UniProtKB-UniRule"/>
</dbReference>
<evidence type="ECO:0000256" key="2">
    <source>
        <dbReference type="ARBA" id="ARBA00004979"/>
    </source>
</evidence>
<dbReference type="InterPro" id="IPR029144">
    <property type="entry name" value="Thr_synth_N"/>
</dbReference>
<keyword evidence="16" id="KW-1185">Reference proteome</keyword>
<evidence type="ECO:0000256" key="10">
    <source>
        <dbReference type="ARBA" id="ARBA00049144"/>
    </source>
</evidence>
<dbReference type="InterPro" id="IPR051166">
    <property type="entry name" value="Threonine_Synthase"/>
</dbReference>
<comment type="catalytic activity">
    <reaction evidence="10">
        <text>O-phospho-L-homoserine + H2O = L-threonine + phosphate</text>
        <dbReference type="Rhea" id="RHEA:10840"/>
        <dbReference type="ChEBI" id="CHEBI:15377"/>
        <dbReference type="ChEBI" id="CHEBI:43474"/>
        <dbReference type="ChEBI" id="CHEBI:57590"/>
        <dbReference type="ChEBI" id="CHEBI:57926"/>
        <dbReference type="EC" id="4.2.3.1"/>
    </reaction>
</comment>
<accession>A0A1T4YUQ6</accession>
<dbReference type="NCBIfam" id="TIGR00260">
    <property type="entry name" value="thrC"/>
    <property type="match status" value="1"/>
</dbReference>
<evidence type="ECO:0000259" key="14">
    <source>
        <dbReference type="Pfam" id="PF14821"/>
    </source>
</evidence>
<dbReference type="UniPathway" id="UPA00050">
    <property type="reaction ID" value="UER00065"/>
</dbReference>
<dbReference type="STRING" id="48467.SAMN02745166_04282"/>
<evidence type="ECO:0000256" key="6">
    <source>
        <dbReference type="ARBA" id="ARBA00022605"/>
    </source>
</evidence>
<dbReference type="PANTHER" id="PTHR42690">
    <property type="entry name" value="THREONINE SYNTHASE FAMILY MEMBER"/>
    <property type="match status" value="1"/>
</dbReference>
<comment type="pathway">
    <text evidence="2">Amino-acid biosynthesis; L-threonine biosynthesis; L-threonine from L-aspartate: step 5/5.</text>
</comment>
<evidence type="ECO:0000256" key="5">
    <source>
        <dbReference type="ARBA" id="ARBA00018679"/>
    </source>
</evidence>
<keyword evidence="9" id="KW-0456">Lyase</keyword>
<dbReference type="InterPro" id="IPR000634">
    <property type="entry name" value="Ser/Thr_deHydtase_PyrdxlP-BS"/>
</dbReference>
<comment type="cofactor">
    <cofactor evidence="1 12">
        <name>pyridoxal 5'-phosphate</name>
        <dbReference type="ChEBI" id="CHEBI:597326"/>
    </cofactor>
</comment>
<dbReference type="Gene3D" id="3.40.50.1100">
    <property type="match status" value="2"/>
</dbReference>
<feature type="domain" description="Threonine synthase N-terminal" evidence="14">
    <location>
        <begin position="3"/>
        <end position="78"/>
    </location>
</feature>
<dbReference type="PROSITE" id="PS00165">
    <property type="entry name" value="DEHYDRATASE_SER_THR"/>
    <property type="match status" value="1"/>
</dbReference>
<dbReference type="InterPro" id="IPR004450">
    <property type="entry name" value="Thr_synthase-like"/>
</dbReference>
<dbReference type="Gene3D" id="3.90.1380.10">
    <property type="entry name" value="Threonine synthase, N-terminal domain"/>
    <property type="match status" value="1"/>
</dbReference>
<feature type="modified residue" description="N6-(pyridoxal phosphate)lysine" evidence="12">
    <location>
        <position position="110"/>
    </location>
</feature>
<comment type="similarity">
    <text evidence="3">Belongs to the threonine synthase family.</text>
</comment>
<evidence type="ECO:0000313" key="15">
    <source>
        <dbReference type="EMBL" id="SKB05480.1"/>
    </source>
</evidence>
<dbReference type="GO" id="GO:0030170">
    <property type="term" value="F:pyridoxal phosphate binding"/>
    <property type="evidence" value="ECO:0007669"/>
    <property type="project" value="InterPro"/>
</dbReference>
<gene>
    <name evidence="15" type="ORF">SAMN02745166_04282</name>
</gene>
<evidence type="ECO:0000256" key="7">
    <source>
        <dbReference type="ARBA" id="ARBA00022697"/>
    </source>
</evidence>
<dbReference type="InterPro" id="IPR001926">
    <property type="entry name" value="TrpB-like_PALP"/>
</dbReference>
<evidence type="ECO:0000256" key="3">
    <source>
        <dbReference type="ARBA" id="ARBA00005517"/>
    </source>
</evidence>
<dbReference type="RefSeq" id="WP_078815430.1">
    <property type="nucleotide sequence ID" value="NZ_FUYE01000018.1"/>
</dbReference>
<evidence type="ECO:0000256" key="12">
    <source>
        <dbReference type="PIRSR" id="PIRSR604450-51"/>
    </source>
</evidence>